<sequence length="268" mass="29893" precursor="true">MLQKTYAIISGDKKIKKLHLLITFVATYFAIWLPGIQGVLGVENAKISSTLIFGTLNGLLLGPIYGAIVSVAAISAYRIVNVDIIFNNSFYLISPLFLASASFVAGLAIMGKKNKAVILPSLLIAAWFATSVGREVFYYPWLHILSITFFLNFTRIENKISFISKNKGYMYLFACSLLAVSTDHLAGSLSALFIFDLGSSMYKEVIFIYPLERILVATISALIFYAFIVWINLLKANASVLNEKEEHKVKDVMDYINSEVKDIIEKEK</sequence>
<feature type="transmembrane region" description="Helical" evidence="1">
    <location>
        <begin position="52"/>
        <end position="77"/>
    </location>
</feature>
<dbReference type="EMBL" id="CP001994">
    <property type="protein sequence ID" value="ADE35766.1"/>
    <property type="molecule type" value="Genomic_DNA"/>
</dbReference>
<feature type="transmembrane region" description="Helical" evidence="1">
    <location>
        <begin position="214"/>
        <end position="234"/>
    </location>
</feature>
<feature type="transmembrane region" description="Helical" evidence="1">
    <location>
        <begin position="89"/>
        <end position="109"/>
    </location>
</feature>
<dbReference type="AlphaFoldDB" id="D5E9B5"/>
<evidence type="ECO:0000256" key="1">
    <source>
        <dbReference type="SAM" id="Phobius"/>
    </source>
</evidence>
<dbReference type="RefSeq" id="WP_013036709.1">
    <property type="nucleotide sequence ID" value="NC_014002.1"/>
</dbReference>
<evidence type="ECO:0000313" key="2">
    <source>
        <dbReference type="EMBL" id="ADE35766.1"/>
    </source>
</evidence>
<evidence type="ECO:0000313" key="3">
    <source>
        <dbReference type="Proteomes" id="UP000001059"/>
    </source>
</evidence>
<accession>D5E9B5</accession>
<keyword evidence="1" id="KW-1133">Transmembrane helix</keyword>
<dbReference type="STRING" id="547558.Mmah_0233"/>
<feature type="transmembrane region" description="Helical" evidence="1">
    <location>
        <begin position="20"/>
        <end position="40"/>
    </location>
</feature>
<feature type="transmembrane region" description="Helical" evidence="1">
    <location>
        <begin position="168"/>
        <end position="194"/>
    </location>
</feature>
<dbReference type="Proteomes" id="UP000001059">
    <property type="component" value="Chromosome"/>
</dbReference>
<keyword evidence="1" id="KW-0472">Membrane</keyword>
<keyword evidence="3" id="KW-1185">Reference proteome</keyword>
<dbReference type="HOGENOM" id="CLU_1072051_0_0_2"/>
<reference evidence="2 3" key="1">
    <citation type="submission" date="2010-03" db="EMBL/GenBank/DDBJ databases">
        <title>The complete genome of Methanohalophilus mahii DSM 5219.</title>
        <authorList>
            <consortium name="US DOE Joint Genome Institute (JGI-PGF)"/>
            <person name="Lucas S."/>
            <person name="Copeland A."/>
            <person name="Lapidus A."/>
            <person name="Glavina del Rio T."/>
            <person name="Dalin E."/>
            <person name="Tice H."/>
            <person name="Bruce D."/>
            <person name="Goodwin L."/>
            <person name="Pitluck S."/>
            <person name="Kyrpides N."/>
            <person name="Mavromatis K."/>
            <person name="Ivanova N."/>
            <person name="Lykidis A."/>
            <person name="Saunders E."/>
            <person name="Brettin T."/>
            <person name="Detter J.C."/>
            <person name="Han C."/>
            <person name="Land M."/>
            <person name="Hauser L."/>
            <person name="Markowitz V."/>
            <person name="Cheng J.-F."/>
            <person name="Hugenholtz P."/>
            <person name="Woyke T."/>
            <person name="Wu D."/>
            <person name="Spring S."/>
            <person name="Schneider S."/>
            <person name="Schroeder M."/>
            <person name="Klenk H.-P."/>
            <person name="Eisen J.A."/>
        </authorList>
    </citation>
    <scope>NUCLEOTIDE SEQUENCE [LARGE SCALE GENOMIC DNA]</scope>
    <source>
        <strain evidence="3">ATCC 35705 / DSM 5219 / SLP</strain>
    </source>
</reference>
<dbReference type="KEGG" id="mmh:Mmah_0233"/>
<proteinExistence type="predicted"/>
<keyword evidence="1" id="KW-0812">Transmembrane</keyword>
<dbReference type="OrthoDB" id="65647at2157"/>
<organism evidence="2 3">
    <name type="scientific">Methanohalophilus mahii (strain ATCC 35705 / DSM 5219 / SLP)</name>
    <dbReference type="NCBI Taxonomy" id="547558"/>
    <lineage>
        <taxon>Archaea</taxon>
        <taxon>Methanobacteriati</taxon>
        <taxon>Methanobacteriota</taxon>
        <taxon>Stenosarchaea group</taxon>
        <taxon>Methanomicrobia</taxon>
        <taxon>Methanosarcinales</taxon>
        <taxon>Methanosarcinaceae</taxon>
        <taxon>Methanohalophilus</taxon>
    </lineage>
</organism>
<gene>
    <name evidence="2" type="ordered locus">Mmah_0233</name>
</gene>
<feature type="transmembrane region" description="Helical" evidence="1">
    <location>
        <begin position="138"/>
        <end position="156"/>
    </location>
</feature>
<name>D5E9B5_METMS</name>
<dbReference type="GeneID" id="8982365"/>
<protein>
    <submittedName>
        <fullName evidence="2">Uncharacterized protein</fullName>
    </submittedName>
</protein>